<protein>
    <recommendedName>
        <fullName evidence="1">Thiazolinyl imine reductase-like C-terminal domain-containing protein</fullName>
    </recommendedName>
</protein>
<dbReference type="RefSeq" id="WP_276268962.1">
    <property type="nucleotide sequence ID" value="NZ_JARJLM010000658.1"/>
</dbReference>
<comment type="caution">
    <text evidence="2">The sequence shown here is derived from an EMBL/GenBank/DDBJ whole genome shotgun (WGS) entry which is preliminary data.</text>
</comment>
<dbReference type="Pfam" id="PF21390">
    <property type="entry name" value="Irp3-like_C"/>
    <property type="match status" value="1"/>
</dbReference>
<organism evidence="2 3">
    <name type="scientific">Cupriavidus basilensis</name>
    <dbReference type="NCBI Taxonomy" id="68895"/>
    <lineage>
        <taxon>Bacteria</taxon>
        <taxon>Pseudomonadati</taxon>
        <taxon>Pseudomonadota</taxon>
        <taxon>Betaproteobacteria</taxon>
        <taxon>Burkholderiales</taxon>
        <taxon>Burkholderiaceae</taxon>
        <taxon>Cupriavidus</taxon>
    </lineage>
</organism>
<feature type="domain" description="Thiazolinyl imine reductase-like C-terminal" evidence="1">
    <location>
        <begin position="54"/>
        <end position="115"/>
    </location>
</feature>
<gene>
    <name evidence="2" type="ORF">P3W85_40605</name>
</gene>
<dbReference type="InterPro" id="IPR048655">
    <property type="entry name" value="Irp3-like_C"/>
</dbReference>
<dbReference type="SUPFAM" id="SSF56801">
    <property type="entry name" value="Acetyl-CoA synthetase-like"/>
    <property type="match status" value="1"/>
</dbReference>
<reference evidence="2 3" key="1">
    <citation type="submission" date="2023-03" db="EMBL/GenBank/DDBJ databases">
        <title>Draft assemblies of triclosan tolerant bacteria isolated from returned activated sludge.</title>
        <authorList>
            <person name="Van Hamelsveld S."/>
        </authorList>
    </citation>
    <scope>NUCLEOTIDE SEQUENCE [LARGE SCALE GENOMIC DNA]</scope>
    <source>
        <strain evidence="2 3">GW210010_S58</strain>
    </source>
</reference>
<accession>A0ABT6B2S9</accession>
<keyword evidence="3" id="KW-1185">Reference proteome</keyword>
<name>A0ABT6B2S9_9BURK</name>
<evidence type="ECO:0000313" key="3">
    <source>
        <dbReference type="Proteomes" id="UP001216674"/>
    </source>
</evidence>
<proteinExistence type="predicted"/>
<dbReference type="EMBL" id="JARJLM010000658">
    <property type="protein sequence ID" value="MDF3839196.1"/>
    <property type="molecule type" value="Genomic_DNA"/>
</dbReference>
<sequence length="238" mass="26380">MNPSAPPHLALATMAQHAPDRIALRYLGRAAEPRIWRYGELDHEIRALAARMTERLQPGDRVLLLMPGEPLHLRLQYQMDLRDPDNYFHLMHRITVGFPSGNLCLHDTHGPVLWARRFHVPRVDIGAARLEAQLDAGAVAAIPMVRAIGPSHGTSLHAILTDLWPAAIARQLRQIEADQRAQRDPLHAGQRSLDLCLAWEALTDRLGPPAYSSLTSLDRADATAAEAVLLDESAEQTP</sequence>
<dbReference type="Proteomes" id="UP001216674">
    <property type="component" value="Unassembled WGS sequence"/>
</dbReference>
<evidence type="ECO:0000259" key="1">
    <source>
        <dbReference type="Pfam" id="PF21390"/>
    </source>
</evidence>
<dbReference type="Gene3D" id="3.30.360.10">
    <property type="entry name" value="Dihydrodipicolinate Reductase, domain 2"/>
    <property type="match status" value="1"/>
</dbReference>
<evidence type="ECO:0000313" key="2">
    <source>
        <dbReference type="EMBL" id="MDF3839196.1"/>
    </source>
</evidence>